<sequence>MTTTSFLDEIKSLIDEDQVIDSTKDNQPYGNSGHITIHPQTEQEICDILQYASNHHLLVNIAGAGSKRGFGGEMESANILLSLERYTGIVEHHAGDMTITVKAGTSFQEIQNYLKPYNQKIALDPFLPQQATIGGLIACNDSGPKRLGYGSARDAVIGLRIVYPDGKVIRSGGKVVKNVAGYDMNKLFIGSMGTIGVLSEITIKLRPVTKDETTMLITFPNHKIEEIKAFSIQLLDSMIEPICFELLNPELTEIFSGEKSFALLISFEDVEKSVQYQEEYLKKQIPKNAKMKKLKGEDSAHFWQAFYQLVPNALENPKNEKVKAAVKIGTVNVNIAPILKESSLIQDTCNVKIFGHGGLGHGIMQLYIDGAEVDVIDALKKLRSLAKMYNGYAVIRHLPFNLRKQIDTWGEKPSSFFLLEGIKEKIDPKRMLNRHRYVGGI</sequence>
<dbReference type="EMBL" id="PISD01000008">
    <property type="protein sequence ID" value="PKG30395.1"/>
    <property type="molecule type" value="Genomic_DNA"/>
</dbReference>
<dbReference type="Gene3D" id="3.30.465.10">
    <property type="match status" value="1"/>
</dbReference>
<keyword evidence="2" id="KW-0274">FAD</keyword>
<dbReference type="AlphaFoldDB" id="A0A2N0ZLJ2"/>
<dbReference type="PROSITE" id="PS51387">
    <property type="entry name" value="FAD_PCMH"/>
    <property type="match status" value="1"/>
</dbReference>
<proteinExistence type="predicted"/>
<keyword evidence="6" id="KW-1185">Reference proteome</keyword>
<reference evidence="5 6" key="1">
    <citation type="journal article" date="2010" name="Int. J. Syst. Evol. Microbiol.">
        <title>Bacillus horneckiae sp. nov., isolated from a spacecraft-assembly clean room.</title>
        <authorList>
            <person name="Vaishampayan P."/>
            <person name="Probst A."/>
            <person name="Krishnamurthi S."/>
            <person name="Ghosh S."/>
            <person name="Osman S."/>
            <person name="McDowall A."/>
            <person name="Ruckmani A."/>
            <person name="Mayilraj S."/>
            <person name="Venkateswaran K."/>
        </authorList>
    </citation>
    <scope>NUCLEOTIDE SEQUENCE [LARGE SCALE GENOMIC DNA]</scope>
    <source>
        <strain evidence="6">1PO1SC</strain>
    </source>
</reference>
<dbReference type="RefSeq" id="WP_066199299.1">
    <property type="nucleotide sequence ID" value="NZ_JARMMB010000013.1"/>
</dbReference>
<dbReference type="InterPro" id="IPR016169">
    <property type="entry name" value="FAD-bd_PCMH_sub2"/>
</dbReference>
<evidence type="ECO:0000256" key="3">
    <source>
        <dbReference type="ARBA" id="ARBA00023002"/>
    </source>
</evidence>
<evidence type="ECO:0000256" key="2">
    <source>
        <dbReference type="ARBA" id="ARBA00022827"/>
    </source>
</evidence>
<evidence type="ECO:0000259" key="4">
    <source>
        <dbReference type="PROSITE" id="PS51387"/>
    </source>
</evidence>
<evidence type="ECO:0000256" key="1">
    <source>
        <dbReference type="ARBA" id="ARBA00022630"/>
    </source>
</evidence>
<evidence type="ECO:0000313" key="5">
    <source>
        <dbReference type="EMBL" id="PKG30395.1"/>
    </source>
</evidence>
<dbReference type="SUPFAM" id="SSF55103">
    <property type="entry name" value="FAD-linked oxidases, C-terminal domain"/>
    <property type="match status" value="1"/>
</dbReference>
<dbReference type="GO" id="GO:0016491">
    <property type="term" value="F:oxidoreductase activity"/>
    <property type="evidence" value="ECO:0007669"/>
    <property type="project" value="UniProtKB-KW"/>
</dbReference>
<dbReference type="PANTHER" id="PTHR11748">
    <property type="entry name" value="D-LACTATE DEHYDROGENASE"/>
    <property type="match status" value="1"/>
</dbReference>
<dbReference type="SUPFAM" id="SSF56176">
    <property type="entry name" value="FAD-binding/transporter-associated domain-like"/>
    <property type="match status" value="1"/>
</dbReference>
<comment type="caution">
    <text evidence="5">The sequence shown here is derived from an EMBL/GenBank/DDBJ whole genome shotgun (WGS) entry which is preliminary data.</text>
</comment>
<dbReference type="InterPro" id="IPR016166">
    <property type="entry name" value="FAD-bd_PCMH"/>
</dbReference>
<dbReference type="InterPro" id="IPR006094">
    <property type="entry name" value="Oxid_FAD_bind_N"/>
</dbReference>
<dbReference type="PANTHER" id="PTHR11748:SF103">
    <property type="entry name" value="GLYCOLATE OXIDASE SUBUNIT GLCE"/>
    <property type="match status" value="1"/>
</dbReference>
<gene>
    <name evidence="5" type="ORF">CWS20_05225</name>
</gene>
<feature type="domain" description="FAD-binding PCMH-type" evidence="4">
    <location>
        <begin position="29"/>
        <end position="208"/>
    </location>
</feature>
<name>A0A2N0ZLJ2_9BACI</name>
<dbReference type="Pfam" id="PF01565">
    <property type="entry name" value="FAD_binding_4"/>
    <property type="match status" value="1"/>
</dbReference>
<accession>A0A2N0ZLJ2</accession>
<dbReference type="GO" id="GO:0071949">
    <property type="term" value="F:FAD binding"/>
    <property type="evidence" value="ECO:0007669"/>
    <property type="project" value="InterPro"/>
</dbReference>
<dbReference type="Proteomes" id="UP000233343">
    <property type="component" value="Unassembled WGS sequence"/>
</dbReference>
<dbReference type="InterPro" id="IPR036318">
    <property type="entry name" value="FAD-bd_PCMH-like_sf"/>
</dbReference>
<evidence type="ECO:0000313" key="6">
    <source>
        <dbReference type="Proteomes" id="UP000233343"/>
    </source>
</evidence>
<keyword evidence="3" id="KW-0560">Oxidoreductase</keyword>
<dbReference type="InterPro" id="IPR016164">
    <property type="entry name" value="FAD-linked_Oxase-like_C"/>
</dbReference>
<protein>
    <submittedName>
        <fullName evidence="5">FAD-binding oxidoreductase</fullName>
    </submittedName>
</protein>
<keyword evidence="1" id="KW-0285">Flavoprotein</keyword>
<organism evidence="5 6">
    <name type="scientific">Cytobacillus horneckiae</name>
    <dbReference type="NCBI Taxonomy" id="549687"/>
    <lineage>
        <taxon>Bacteria</taxon>
        <taxon>Bacillati</taxon>
        <taxon>Bacillota</taxon>
        <taxon>Bacilli</taxon>
        <taxon>Bacillales</taxon>
        <taxon>Bacillaceae</taxon>
        <taxon>Cytobacillus</taxon>
    </lineage>
</organism>